<protein>
    <recommendedName>
        <fullName evidence="1">Aminoglycoside phosphotransferase domain-containing protein</fullName>
    </recommendedName>
</protein>
<proteinExistence type="predicted"/>
<dbReference type="Pfam" id="PF01636">
    <property type="entry name" value="APH"/>
    <property type="match status" value="1"/>
</dbReference>
<organism evidence="2 3">
    <name type="scientific">Nocardioides dubius</name>
    <dbReference type="NCBI Taxonomy" id="317019"/>
    <lineage>
        <taxon>Bacteria</taxon>
        <taxon>Bacillati</taxon>
        <taxon>Actinomycetota</taxon>
        <taxon>Actinomycetes</taxon>
        <taxon>Propionibacteriales</taxon>
        <taxon>Nocardioidaceae</taxon>
        <taxon>Nocardioides</taxon>
    </lineage>
</organism>
<dbReference type="InterPro" id="IPR011009">
    <property type="entry name" value="Kinase-like_dom_sf"/>
</dbReference>
<feature type="domain" description="Aminoglycoside phosphotransferase" evidence="1">
    <location>
        <begin position="43"/>
        <end position="226"/>
    </location>
</feature>
<dbReference type="EMBL" id="BAAALG010000014">
    <property type="protein sequence ID" value="GAA1112964.1"/>
    <property type="molecule type" value="Genomic_DNA"/>
</dbReference>
<evidence type="ECO:0000313" key="3">
    <source>
        <dbReference type="Proteomes" id="UP001501581"/>
    </source>
</evidence>
<accession>A0ABN1U2P9</accession>
<reference evidence="2 3" key="1">
    <citation type="journal article" date="2019" name="Int. J. Syst. Evol. Microbiol.">
        <title>The Global Catalogue of Microorganisms (GCM) 10K type strain sequencing project: providing services to taxonomists for standard genome sequencing and annotation.</title>
        <authorList>
            <consortium name="The Broad Institute Genomics Platform"/>
            <consortium name="The Broad Institute Genome Sequencing Center for Infectious Disease"/>
            <person name="Wu L."/>
            <person name="Ma J."/>
        </authorList>
    </citation>
    <scope>NUCLEOTIDE SEQUENCE [LARGE SCALE GENOMIC DNA]</scope>
    <source>
        <strain evidence="2 3">JCM 13008</strain>
    </source>
</reference>
<name>A0ABN1U2P9_9ACTN</name>
<dbReference type="Proteomes" id="UP001501581">
    <property type="component" value="Unassembled WGS sequence"/>
</dbReference>
<dbReference type="InterPro" id="IPR002575">
    <property type="entry name" value="Aminoglycoside_PTrfase"/>
</dbReference>
<dbReference type="SUPFAM" id="SSF56112">
    <property type="entry name" value="Protein kinase-like (PK-like)"/>
    <property type="match status" value="1"/>
</dbReference>
<evidence type="ECO:0000313" key="2">
    <source>
        <dbReference type="EMBL" id="GAA1112964.1"/>
    </source>
</evidence>
<dbReference type="RefSeq" id="WP_343996532.1">
    <property type="nucleotide sequence ID" value="NZ_BAAALG010000014.1"/>
</dbReference>
<comment type="caution">
    <text evidence="2">The sequence shown here is derived from an EMBL/GenBank/DDBJ whole genome shotgun (WGS) entry which is preliminary data.</text>
</comment>
<sequence length="299" mass="32148">MWQPQPGWHALPGGGGPSTLGAWRAVVGEQAVVVKRIAAPQPGDPGELSDPHHFAYWRREAEVVGSGLVEATPGLRAGGPGAVDEDDEGITLIQPWIEDAANNGLAIARCLGRFAAARIETPWLARDQLRDRMGRVERNGGWRTLGRTTLADIADRLWSRRIGLMDRLDALPQVPQHGDATPANLRGREDDDVLAIDWGSLGTGPVGADLGYFALSAREQLTPLVEAHLLGLPAGLATRVEVELGARVTAVYTAFNRAEWALARVAVGEGPLVAKLRHPSVAPYLRSLQRLVPEIEALL</sequence>
<dbReference type="Gene3D" id="3.90.1200.10">
    <property type="match status" value="1"/>
</dbReference>
<keyword evidence="3" id="KW-1185">Reference proteome</keyword>
<evidence type="ECO:0000259" key="1">
    <source>
        <dbReference type="Pfam" id="PF01636"/>
    </source>
</evidence>
<gene>
    <name evidence="2" type="ORF">GCM10009668_38500</name>
</gene>